<reference evidence="1" key="1">
    <citation type="journal article" date="2015" name="Int. J. Syst. Evol. Microbiol.">
        <title>Rhizobium oryzicola sp. nov., potential plant-growth-promoting endophytic bacteria isolated from rice roots.</title>
        <authorList>
            <person name="Zhang X.X."/>
            <person name="Gao J.S."/>
            <person name="Cao Y.H."/>
            <person name="Sheirdil R.A."/>
            <person name="Wang X.C."/>
            <person name="Zhang L."/>
        </authorList>
    </citation>
    <scope>NUCLEOTIDE SEQUENCE</scope>
    <source>
        <strain evidence="1">05753</strain>
    </source>
</reference>
<sequence>MTDEVEHLSNTLMWTVGMITQAGPDDLKRVARAYREAQDLVSKIPKTEEGARPRIIACFHRSDEYRAADDIACVGWILTAIQERVNEGDLRDWRKLRTVVRQMVKLLQEPATSLH</sequence>
<protein>
    <recommendedName>
        <fullName evidence="3">Four helix bundle protein</fullName>
    </recommendedName>
</protein>
<gene>
    <name evidence="1" type="ORF">Q2T52_25715</name>
</gene>
<keyword evidence="2" id="KW-1185">Reference proteome</keyword>
<dbReference type="Proteomes" id="UP001169006">
    <property type="component" value="Unassembled WGS sequence"/>
</dbReference>
<dbReference type="RefSeq" id="WP_302079783.1">
    <property type="nucleotide sequence ID" value="NZ_JAUKWQ010000016.1"/>
</dbReference>
<organism evidence="1 2">
    <name type="scientific">Rhizobium oryzicola</name>
    <dbReference type="NCBI Taxonomy" id="1232668"/>
    <lineage>
        <taxon>Bacteria</taxon>
        <taxon>Pseudomonadati</taxon>
        <taxon>Pseudomonadota</taxon>
        <taxon>Alphaproteobacteria</taxon>
        <taxon>Hyphomicrobiales</taxon>
        <taxon>Rhizobiaceae</taxon>
        <taxon>Rhizobium/Agrobacterium group</taxon>
        <taxon>Rhizobium</taxon>
    </lineage>
</organism>
<comment type="caution">
    <text evidence="1">The sequence shown here is derived from an EMBL/GenBank/DDBJ whole genome shotgun (WGS) entry which is preliminary data.</text>
</comment>
<evidence type="ECO:0000313" key="2">
    <source>
        <dbReference type="Proteomes" id="UP001169006"/>
    </source>
</evidence>
<evidence type="ECO:0000313" key="1">
    <source>
        <dbReference type="EMBL" id="MDO1585499.1"/>
    </source>
</evidence>
<name>A0ABT8T517_9HYPH</name>
<accession>A0ABT8T517</accession>
<proteinExistence type="predicted"/>
<evidence type="ECO:0008006" key="3">
    <source>
        <dbReference type="Google" id="ProtNLM"/>
    </source>
</evidence>
<dbReference type="EMBL" id="JAUKWQ010000016">
    <property type="protein sequence ID" value="MDO1585499.1"/>
    <property type="molecule type" value="Genomic_DNA"/>
</dbReference>
<reference evidence="1" key="2">
    <citation type="submission" date="2023-07" db="EMBL/GenBank/DDBJ databases">
        <authorList>
            <person name="Sun H."/>
        </authorList>
    </citation>
    <scope>NUCLEOTIDE SEQUENCE</scope>
    <source>
        <strain evidence="1">05753</strain>
    </source>
</reference>